<feature type="region of interest" description="Disordered" evidence="1">
    <location>
        <begin position="358"/>
        <end position="383"/>
    </location>
</feature>
<evidence type="ECO:0000256" key="2">
    <source>
        <dbReference type="SAM" id="Phobius"/>
    </source>
</evidence>
<feature type="transmembrane region" description="Helical" evidence="2">
    <location>
        <begin position="207"/>
        <end position="230"/>
    </location>
</feature>
<dbReference type="PANTHER" id="PTHR37312">
    <property type="entry name" value="MEMBRANE-BOUND ACYLTRANSFERASE YKRP-RELATED"/>
    <property type="match status" value="1"/>
</dbReference>
<keyword evidence="4" id="KW-0012">Acyltransferase</keyword>
<keyword evidence="2" id="KW-1133">Transmembrane helix</keyword>
<feature type="compositionally biased region" description="Basic and acidic residues" evidence="1">
    <location>
        <begin position="361"/>
        <end position="377"/>
    </location>
</feature>
<protein>
    <submittedName>
        <fullName evidence="4">Acyltransferase family protein</fullName>
    </submittedName>
</protein>
<name>A0ABV6RVR9_9GAMM</name>
<dbReference type="Proteomes" id="UP001589896">
    <property type="component" value="Unassembled WGS sequence"/>
</dbReference>
<feature type="transmembrane region" description="Helical" evidence="2">
    <location>
        <begin position="317"/>
        <end position="336"/>
    </location>
</feature>
<dbReference type="InterPro" id="IPR052734">
    <property type="entry name" value="Nod_factor_acetyltransferase"/>
</dbReference>
<dbReference type="PANTHER" id="PTHR37312:SF1">
    <property type="entry name" value="MEMBRANE-BOUND ACYLTRANSFERASE YKRP-RELATED"/>
    <property type="match status" value="1"/>
</dbReference>
<evidence type="ECO:0000313" key="4">
    <source>
        <dbReference type="EMBL" id="MFC0681079.1"/>
    </source>
</evidence>
<dbReference type="GO" id="GO:0016746">
    <property type="term" value="F:acyltransferase activity"/>
    <property type="evidence" value="ECO:0007669"/>
    <property type="project" value="UniProtKB-KW"/>
</dbReference>
<keyword evidence="2" id="KW-0472">Membrane</keyword>
<evidence type="ECO:0000256" key="1">
    <source>
        <dbReference type="SAM" id="MobiDB-lite"/>
    </source>
</evidence>
<dbReference type="EMBL" id="JBHLTG010000007">
    <property type="protein sequence ID" value="MFC0681079.1"/>
    <property type="molecule type" value="Genomic_DNA"/>
</dbReference>
<feature type="transmembrane region" description="Helical" evidence="2">
    <location>
        <begin position="56"/>
        <end position="76"/>
    </location>
</feature>
<organism evidence="4 5">
    <name type="scientific">Lysobacter korlensis</name>
    <dbReference type="NCBI Taxonomy" id="553636"/>
    <lineage>
        <taxon>Bacteria</taxon>
        <taxon>Pseudomonadati</taxon>
        <taxon>Pseudomonadota</taxon>
        <taxon>Gammaproteobacteria</taxon>
        <taxon>Lysobacterales</taxon>
        <taxon>Lysobacteraceae</taxon>
        <taxon>Lysobacter</taxon>
    </lineage>
</organism>
<feature type="domain" description="Acyltransferase 3" evidence="3">
    <location>
        <begin position="27"/>
        <end position="336"/>
    </location>
</feature>
<sequence length="383" mass="43657">MTSPPDATTAPPPATAQTVVPKVRVPFWDNARFVCVTLVVVGHAIQRQTADSDNALIVYLFLYAWHMPAFAIISGYFSKTGSPNARQMKKVLTDILLPYVIMETIWTLVQFLVEGKREFNPTQPSWTLWFLLALGIFRLILPYVALIRWPLFWSVAISVGVGYFDNVDTTFSLSRAIGILPFFVLGWKVREWGLIDRFRVMDRQAWWLRLSAVGVLALWLAVVVAFLPTWREMDLRFWFFYDRSYEGLGEDQWWGGMFRLVCIALAVLLSAAFFVLIPRHETWMTGFGQATMYIYLLHSFVLYPIRETGILRDENSSAMWLVTMILASIAVSIALASPAVRRVFRPLIEPKPSWLFLDSDAGGRSKTDPTGSRRDAQTGRPGR</sequence>
<proteinExistence type="predicted"/>
<keyword evidence="5" id="KW-1185">Reference proteome</keyword>
<gene>
    <name evidence="4" type="ORF">ACFFGH_24895</name>
</gene>
<dbReference type="RefSeq" id="WP_386673379.1">
    <property type="nucleotide sequence ID" value="NZ_JBHLTG010000007.1"/>
</dbReference>
<evidence type="ECO:0000259" key="3">
    <source>
        <dbReference type="Pfam" id="PF01757"/>
    </source>
</evidence>
<dbReference type="Pfam" id="PF01757">
    <property type="entry name" value="Acyl_transf_3"/>
    <property type="match status" value="1"/>
</dbReference>
<feature type="transmembrane region" description="Helical" evidence="2">
    <location>
        <begin position="96"/>
        <end position="114"/>
    </location>
</feature>
<feature type="transmembrane region" description="Helical" evidence="2">
    <location>
        <begin position="126"/>
        <end position="149"/>
    </location>
</feature>
<dbReference type="InterPro" id="IPR002656">
    <property type="entry name" value="Acyl_transf_3_dom"/>
</dbReference>
<reference evidence="4 5" key="1">
    <citation type="submission" date="2024-09" db="EMBL/GenBank/DDBJ databases">
        <authorList>
            <person name="Sun Q."/>
            <person name="Mori K."/>
        </authorList>
    </citation>
    <scope>NUCLEOTIDE SEQUENCE [LARGE SCALE GENOMIC DNA]</scope>
    <source>
        <strain evidence="4 5">KCTC 23076</strain>
    </source>
</reference>
<comment type="caution">
    <text evidence="4">The sequence shown here is derived from an EMBL/GenBank/DDBJ whole genome shotgun (WGS) entry which is preliminary data.</text>
</comment>
<keyword evidence="4" id="KW-0808">Transferase</keyword>
<accession>A0ABV6RVR9</accession>
<feature type="transmembrane region" description="Helical" evidence="2">
    <location>
        <begin position="253"/>
        <end position="276"/>
    </location>
</feature>
<evidence type="ECO:0000313" key="5">
    <source>
        <dbReference type="Proteomes" id="UP001589896"/>
    </source>
</evidence>
<keyword evidence="2" id="KW-0812">Transmembrane</keyword>
<feature type="transmembrane region" description="Helical" evidence="2">
    <location>
        <begin position="283"/>
        <end position="305"/>
    </location>
</feature>